<reference evidence="2 3" key="1">
    <citation type="journal article" date="2018" name="PLoS Genet.">
        <title>Population sequencing reveals clonal diversity and ancestral inbreeding in the grapevine cultivar Chardonnay.</title>
        <authorList>
            <person name="Roach M.J."/>
            <person name="Johnson D.L."/>
            <person name="Bohlmann J."/>
            <person name="van Vuuren H.J."/>
            <person name="Jones S.J."/>
            <person name="Pretorius I.S."/>
            <person name="Schmidt S.A."/>
            <person name="Borneman A.R."/>
        </authorList>
    </citation>
    <scope>NUCLEOTIDE SEQUENCE [LARGE SCALE GENOMIC DNA]</scope>
    <source>
        <strain evidence="3">cv. Chardonnay</strain>
        <tissue evidence="2">Leaf</tissue>
    </source>
</reference>
<evidence type="ECO:0000259" key="1">
    <source>
        <dbReference type="Pfam" id="PF07727"/>
    </source>
</evidence>
<feature type="domain" description="Reverse transcriptase Ty1/copia-type" evidence="1">
    <location>
        <begin position="2"/>
        <end position="46"/>
    </location>
</feature>
<organism evidence="2 3">
    <name type="scientific">Vitis vinifera</name>
    <name type="common">Grape</name>
    <dbReference type="NCBI Taxonomy" id="29760"/>
    <lineage>
        <taxon>Eukaryota</taxon>
        <taxon>Viridiplantae</taxon>
        <taxon>Streptophyta</taxon>
        <taxon>Embryophyta</taxon>
        <taxon>Tracheophyta</taxon>
        <taxon>Spermatophyta</taxon>
        <taxon>Magnoliopsida</taxon>
        <taxon>eudicotyledons</taxon>
        <taxon>Gunneridae</taxon>
        <taxon>Pentapetalae</taxon>
        <taxon>rosids</taxon>
        <taxon>Vitales</taxon>
        <taxon>Vitaceae</taxon>
        <taxon>Viteae</taxon>
        <taxon>Vitis</taxon>
    </lineage>
</organism>
<comment type="caution">
    <text evidence="2">The sequence shown here is derived from an EMBL/GenBank/DDBJ whole genome shotgun (WGS) entry which is preliminary data.</text>
</comment>
<dbReference type="Pfam" id="PF07727">
    <property type="entry name" value="RVT_2"/>
    <property type="match status" value="1"/>
</dbReference>
<proteinExistence type="predicted"/>
<dbReference type="SUPFAM" id="SSF56672">
    <property type="entry name" value="DNA/RNA polymerases"/>
    <property type="match status" value="1"/>
</dbReference>
<gene>
    <name evidence="2" type="primary">RE1_1270</name>
    <name evidence="2" type="ORF">CK203_002177</name>
</gene>
<dbReference type="InterPro" id="IPR013103">
    <property type="entry name" value="RVT_2"/>
</dbReference>
<dbReference type="PANTHER" id="PTHR11439:SF470">
    <property type="entry name" value="CYSTEINE-RICH RLK (RECEPTOR-LIKE PROTEIN KINASE) 8"/>
    <property type="match status" value="1"/>
</dbReference>
<dbReference type="EMBL" id="QGNW01000005">
    <property type="protein sequence ID" value="RVX21548.1"/>
    <property type="molecule type" value="Genomic_DNA"/>
</dbReference>
<dbReference type="Proteomes" id="UP000288805">
    <property type="component" value="Unassembled WGS sequence"/>
</dbReference>
<dbReference type="InterPro" id="IPR043502">
    <property type="entry name" value="DNA/RNA_pol_sf"/>
</dbReference>
<sequence>MNTIRLLLSLVVNFEWSLQQFDVKNAFLHGDLEEEIYMEVPPRFEKPIKQRNMNDEERDNLRMCLAREFKVKELSRLKYFLGNEVAQSKQGIFVSQQKYVLDLLKEIGKLACKPTNMPIKPNHKLGDSNEDDIVDLGNYQSLVGPLIYLSHKRPDIAYVVSLVSQFMHNPKETHLQAVH</sequence>
<dbReference type="PANTHER" id="PTHR11439">
    <property type="entry name" value="GAG-POL-RELATED RETROTRANSPOSON"/>
    <property type="match status" value="1"/>
</dbReference>
<evidence type="ECO:0000313" key="2">
    <source>
        <dbReference type="EMBL" id="RVX21548.1"/>
    </source>
</evidence>
<dbReference type="AlphaFoldDB" id="A0A438KK15"/>
<evidence type="ECO:0000313" key="3">
    <source>
        <dbReference type="Proteomes" id="UP000288805"/>
    </source>
</evidence>
<name>A0A438KK15_VITVI</name>
<protein>
    <submittedName>
        <fullName evidence="2">Retrovirus-related Pol polyprotein from transposon RE1</fullName>
    </submittedName>
</protein>
<accession>A0A438KK15</accession>